<reference evidence="1" key="1">
    <citation type="submission" date="2020-10" db="EMBL/GenBank/DDBJ databases">
        <authorList>
            <person name="Castelo-Branco R."/>
            <person name="Eusebio N."/>
            <person name="Adriana R."/>
            <person name="Vieira A."/>
            <person name="Brugerolle De Fraissinette N."/>
            <person name="Rezende De Castro R."/>
            <person name="Schneider M.P."/>
            <person name="Vasconcelos V."/>
            <person name="Leao P.N."/>
        </authorList>
    </citation>
    <scope>NUCLEOTIDE SEQUENCE</scope>
    <source>
        <strain evidence="1">LEGE 06105</strain>
    </source>
</reference>
<comment type="caution">
    <text evidence="1">The sequence shown here is derived from an EMBL/GenBank/DDBJ whole genome shotgun (WGS) entry which is preliminary data.</text>
</comment>
<dbReference type="AlphaFoldDB" id="A0A8J7FAZ5"/>
<protein>
    <submittedName>
        <fullName evidence="1">Uncharacterized protein</fullName>
    </submittedName>
</protein>
<name>A0A8J7FAZ5_9CYAN</name>
<accession>A0A8J7FAZ5</accession>
<evidence type="ECO:0000313" key="1">
    <source>
        <dbReference type="EMBL" id="MBE9214984.1"/>
    </source>
</evidence>
<keyword evidence="2" id="KW-1185">Reference proteome</keyword>
<dbReference type="RefSeq" id="WP_193922949.1">
    <property type="nucleotide sequence ID" value="NZ_JADEWL010000080.1"/>
</dbReference>
<dbReference type="Proteomes" id="UP000620559">
    <property type="component" value="Unassembled WGS sequence"/>
</dbReference>
<sequence length="105" mass="12463">MNKFHDIEIDLKTIDFASLDTDEDFRKEAQRLLPQALVQVGEAMAEKTWDELQKEMQKAGMKTSASVSAKRKFIQETKRTYQRNASSREKRELEDYIIEQMRQYK</sequence>
<proteinExistence type="predicted"/>
<evidence type="ECO:0000313" key="2">
    <source>
        <dbReference type="Proteomes" id="UP000620559"/>
    </source>
</evidence>
<dbReference type="EMBL" id="JADEWL010000080">
    <property type="protein sequence ID" value="MBE9214984.1"/>
    <property type="molecule type" value="Genomic_DNA"/>
</dbReference>
<gene>
    <name evidence="1" type="ORF">IQ247_20315</name>
</gene>
<organism evidence="1 2">
    <name type="scientific">Plectonema cf. radiosum LEGE 06105</name>
    <dbReference type="NCBI Taxonomy" id="945769"/>
    <lineage>
        <taxon>Bacteria</taxon>
        <taxon>Bacillati</taxon>
        <taxon>Cyanobacteriota</taxon>
        <taxon>Cyanophyceae</taxon>
        <taxon>Oscillatoriophycideae</taxon>
        <taxon>Oscillatoriales</taxon>
        <taxon>Microcoleaceae</taxon>
        <taxon>Plectonema</taxon>
    </lineage>
</organism>